<sequence>MPTFGKTTPGGSNARRSDGLYSRFTVPENGTLTDIAVYLVLPESSTLANVAIYAHDAGTGKPGALLAQGTPKSISLADANTWINFSGFSLALTGGDTVWLAARGDGDIRFSWDAGTEIVDDNTTGTATFPDPYTNGSSSWALDMAIYATYTAGGGGPTYDETGRALTIAGQESLTDRQNYKDALALAVISGQTVRDLAAWREALFTQMVSAEGLSDRQHYADNVLATLATATTISDRQGYLDLLSVLASALVTETDSLNGALLETLSLNIVSQGSLRDVQNYLDTIGFTVQGLTTALDRQDYTETLAILAAGLEGLSDRQHYIDRALSFYLAPVNQDAIYNGPTWQPNSPLKFKVYVPQTIVSGQQVIIHSQKNDLLCYVDGQSIYFGNPSTGDLLLATLKKGAWNDVEIDYNETGSTVNFTFKVNGNIYSGSRGTQFGNGTYFYCQYYFGDASGFFGANGYRVIEFSGAYHFSVFWIDAEKTRPARIGDVVEVIENDGSNSGDITYTLVSGETQQRAIVKGFAPPASLSTILQDIQAYIDALSITATVTVKITESYLGTILEALGFTITSTETITDAQGYKERIGIAATAGTGEADAQHFADSLGLTMHAAVTVSDLAALAERLNVIATAVITGVDRQSIREMLSDLWTSLIAVSDAYTPRDLPRVVFEFFYSRERSIKQSRRNRHFEQAEKGRHVGYDK</sequence>
<proteinExistence type="predicted"/>
<name>A0A7V5VER3_CALAY</name>
<evidence type="ECO:0000313" key="1">
    <source>
        <dbReference type="EMBL" id="HHM02224.1"/>
    </source>
</evidence>
<organism evidence="1">
    <name type="scientific">Caldithrix abyssi</name>
    <dbReference type="NCBI Taxonomy" id="187145"/>
    <lineage>
        <taxon>Bacteria</taxon>
        <taxon>Pseudomonadati</taxon>
        <taxon>Calditrichota</taxon>
        <taxon>Calditrichia</taxon>
        <taxon>Calditrichales</taxon>
        <taxon>Calditrichaceae</taxon>
        <taxon>Caldithrix</taxon>
    </lineage>
</organism>
<gene>
    <name evidence="1" type="ORF">ENJ15_04370</name>
</gene>
<protein>
    <submittedName>
        <fullName evidence="1">Uncharacterized protein</fullName>
    </submittedName>
</protein>
<dbReference type="AlphaFoldDB" id="A0A7V5VER3"/>
<dbReference type="EMBL" id="DRLI01000166">
    <property type="protein sequence ID" value="HHM02224.1"/>
    <property type="molecule type" value="Genomic_DNA"/>
</dbReference>
<comment type="caution">
    <text evidence="1">The sequence shown here is derived from an EMBL/GenBank/DDBJ whole genome shotgun (WGS) entry which is preliminary data.</text>
</comment>
<reference evidence="1" key="1">
    <citation type="journal article" date="2020" name="mSystems">
        <title>Genome- and Community-Level Interaction Insights into Carbon Utilization and Element Cycling Functions of Hydrothermarchaeota in Hydrothermal Sediment.</title>
        <authorList>
            <person name="Zhou Z."/>
            <person name="Liu Y."/>
            <person name="Xu W."/>
            <person name="Pan J."/>
            <person name="Luo Z.H."/>
            <person name="Li M."/>
        </authorList>
    </citation>
    <scope>NUCLEOTIDE SEQUENCE [LARGE SCALE GENOMIC DNA]</scope>
    <source>
        <strain evidence="1">HyVt-460</strain>
    </source>
</reference>
<accession>A0A7V5VER3</accession>
<dbReference type="Proteomes" id="UP000885771">
    <property type="component" value="Unassembled WGS sequence"/>
</dbReference>